<evidence type="ECO:0000256" key="2">
    <source>
        <dbReference type="SAM" id="Phobius"/>
    </source>
</evidence>
<dbReference type="EMBL" id="PGOL01003228">
    <property type="protein sequence ID" value="PKI42129.1"/>
    <property type="molecule type" value="Genomic_DNA"/>
</dbReference>
<comment type="caution">
    <text evidence="3">The sequence shown here is derived from an EMBL/GenBank/DDBJ whole genome shotgun (WGS) entry which is preliminary data.</text>
</comment>
<feature type="region of interest" description="Disordered" evidence="1">
    <location>
        <begin position="1"/>
        <end position="20"/>
    </location>
</feature>
<evidence type="ECO:0000313" key="4">
    <source>
        <dbReference type="EMBL" id="PKI42129.1"/>
    </source>
</evidence>
<evidence type="ECO:0000313" key="3">
    <source>
        <dbReference type="EMBL" id="OWM64014.1"/>
    </source>
</evidence>
<dbReference type="AlphaFoldDB" id="A0A218VTX2"/>
<reference evidence="5" key="1">
    <citation type="journal article" date="2017" name="Plant J.">
        <title>The pomegranate (Punica granatum L.) genome and the genomics of punicalagin biosynthesis.</title>
        <authorList>
            <person name="Qin G."/>
            <person name="Xu C."/>
            <person name="Ming R."/>
            <person name="Tang H."/>
            <person name="Guyot R."/>
            <person name="Kramer E.M."/>
            <person name="Hu Y."/>
            <person name="Yi X."/>
            <person name="Qi Y."/>
            <person name="Xu X."/>
            <person name="Gao Z."/>
            <person name="Pan H."/>
            <person name="Jian J."/>
            <person name="Tian Y."/>
            <person name="Yue Z."/>
            <person name="Xu Y."/>
        </authorList>
    </citation>
    <scope>NUCLEOTIDE SEQUENCE [LARGE SCALE GENOMIC DNA]</scope>
    <source>
        <strain evidence="5">cv. Dabenzi</strain>
    </source>
</reference>
<keyword evidence="2" id="KW-0472">Membrane</keyword>
<keyword evidence="2" id="KW-1133">Transmembrane helix</keyword>
<evidence type="ECO:0000313" key="5">
    <source>
        <dbReference type="Proteomes" id="UP000197138"/>
    </source>
</evidence>
<proteinExistence type="predicted"/>
<organism evidence="3 5">
    <name type="scientific">Punica granatum</name>
    <name type="common">Pomegranate</name>
    <dbReference type="NCBI Taxonomy" id="22663"/>
    <lineage>
        <taxon>Eukaryota</taxon>
        <taxon>Viridiplantae</taxon>
        <taxon>Streptophyta</taxon>
        <taxon>Embryophyta</taxon>
        <taxon>Tracheophyta</taxon>
        <taxon>Spermatophyta</taxon>
        <taxon>Magnoliopsida</taxon>
        <taxon>eudicotyledons</taxon>
        <taxon>Gunneridae</taxon>
        <taxon>Pentapetalae</taxon>
        <taxon>rosids</taxon>
        <taxon>malvids</taxon>
        <taxon>Myrtales</taxon>
        <taxon>Lythraceae</taxon>
        <taxon>Punica</taxon>
    </lineage>
</organism>
<sequence>MESTRSNGDDASYSDESNQNSTTIGEVVAGLVMAGLAIAGGIAWAFGSSGDRKTMKAPGGTGRIYRDDFARDPKDYFRNLHKK</sequence>
<keyword evidence="6" id="KW-1185">Reference proteome</keyword>
<dbReference type="InterPro" id="IPR039926">
    <property type="entry name" value="Egg_app_1"/>
</dbReference>
<dbReference type="Proteomes" id="UP000197138">
    <property type="component" value="Unassembled WGS sequence"/>
</dbReference>
<feature type="transmembrane region" description="Helical" evidence="2">
    <location>
        <begin position="27"/>
        <end position="46"/>
    </location>
</feature>
<dbReference type="Proteomes" id="UP000233551">
    <property type="component" value="Unassembled WGS sequence"/>
</dbReference>
<evidence type="ECO:0000256" key="1">
    <source>
        <dbReference type="SAM" id="MobiDB-lite"/>
    </source>
</evidence>
<reference evidence="4 6" key="3">
    <citation type="submission" date="2017-11" db="EMBL/GenBank/DDBJ databases">
        <title>De-novo sequencing of pomegranate (Punica granatum L.) genome.</title>
        <authorList>
            <person name="Akparov Z."/>
            <person name="Amiraslanov A."/>
            <person name="Hajiyeva S."/>
            <person name="Abbasov M."/>
            <person name="Kaur K."/>
            <person name="Hamwieh A."/>
            <person name="Solovyev V."/>
            <person name="Salamov A."/>
            <person name="Braich B."/>
            <person name="Kosarev P."/>
            <person name="Mahmoud A."/>
            <person name="Hajiyev E."/>
            <person name="Babayeva S."/>
            <person name="Izzatullayeva V."/>
            <person name="Mammadov A."/>
            <person name="Mammadov A."/>
            <person name="Sharifova S."/>
            <person name="Ojaghi J."/>
            <person name="Eynullazada K."/>
            <person name="Bayramov B."/>
            <person name="Abdulazimova A."/>
            <person name="Shahmuradov I."/>
        </authorList>
    </citation>
    <scope>NUCLEOTIDE SEQUENCE [LARGE SCALE GENOMIC DNA]</scope>
    <source>
        <strain evidence="4">AG2017</strain>
        <strain evidence="6">cv. AG2017</strain>
        <tissue evidence="4">Leaf</tissue>
    </source>
</reference>
<gene>
    <name evidence="3" type="ORF">CDL15_Pgr006384</name>
    <name evidence="4" type="ORF">CRG98_037471</name>
</gene>
<dbReference type="PANTHER" id="PTHR33333:SF32">
    <property type="entry name" value="PSAD1"/>
    <property type="match status" value="1"/>
</dbReference>
<dbReference type="PANTHER" id="PTHR33333">
    <property type="entry name" value="ERYTHROCYTE MEMBRANE PROTEIN 1-LIKE"/>
    <property type="match status" value="1"/>
</dbReference>
<protein>
    <submittedName>
        <fullName evidence="3">Uncharacterized protein</fullName>
    </submittedName>
</protein>
<dbReference type="EMBL" id="MTKT01005821">
    <property type="protein sequence ID" value="OWM64014.1"/>
    <property type="molecule type" value="Genomic_DNA"/>
</dbReference>
<reference evidence="3" key="2">
    <citation type="submission" date="2017-06" db="EMBL/GenBank/DDBJ databases">
        <title>The pomegranate genome and the genomics of punicalagin biosynthesis.</title>
        <authorList>
            <person name="Xu C."/>
        </authorList>
    </citation>
    <scope>NUCLEOTIDE SEQUENCE [LARGE SCALE GENOMIC DNA]</scope>
    <source>
        <tissue evidence="3">Fresh leaf</tissue>
    </source>
</reference>
<name>A0A218VTX2_PUNGR</name>
<evidence type="ECO:0000313" key="6">
    <source>
        <dbReference type="Proteomes" id="UP000233551"/>
    </source>
</evidence>
<keyword evidence="2" id="KW-0812">Transmembrane</keyword>
<accession>A0A218VTX2</accession>